<dbReference type="Proteomes" id="UP001324533">
    <property type="component" value="Chromosome"/>
</dbReference>
<dbReference type="RefSeq" id="WP_322411881.1">
    <property type="nucleotide sequence ID" value="NZ_CP139779.1"/>
</dbReference>
<name>A0ABZ0VDR8_9MICO</name>
<protein>
    <submittedName>
        <fullName evidence="1">Uncharacterized protein</fullName>
    </submittedName>
</protein>
<gene>
    <name evidence="1" type="ORF">T9R20_07400</name>
</gene>
<proteinExistence type="predicted"/>
<evidence type="ECO:0000313" key="2">
    <source>
        <dbReference type="Proteomes" id="UP001324533"/>
    </source>
</evidence>
<keyword evidence="2" id="KW-1185">Reference proteome</keyword>
<evidence type="ECO:0000313" key="1">
    <source>
        <dbReference type="EMBL" id="WQB71768.1"/>
    </source>
</evidence>
<dbReference type="EMBL" id="CP139779">
    <property type="protein sequence ID" value="WQB71768.1"/>
    <property type="molecule type" value="Genomic_DNA"/>
</dbReference>
<organism evidence="1 2">
    <name type="scientific">Microbacterium invictum</name>
    <dbReference type="NCBI Taxonomy" id="515415"/>
    <lineage>
        <taxon>Bacteria</taxon>
        <taxon>Bacillati</taxon>
        <taxon>Actinomycetota</taxon>
        <taxon>Actinomycetes</taxon>
        <taxon>Micrococcales</taxon>
        <taxon>Microbacteriaceae</taxon>
        <taxon>Microbacterium</taxon>
    </lineage>
</organism>
<reference evidence="1 2" key="1">
    <citation type="submission" date="2023-06" db="EMBL/GenBank/DDBJ databases">
        <title>Rock-solubilizing bacteria, Microbacterium invictum, promotes re-establishment of vegetation in rocky wasteland by accelerating rock bio-weathering and reshaping soil bacterial community.</title>
        <authorList>
            <person name="Liu C."/>
        </authorList>
    </citation>
    <scope>NUCLEOTIDE SEQUENCE [LARGE SCALE GENOMIC DNA]</scope>
    <source>
        <strain evidence="1 2">X-18</strain>
    </source>
</reference>
<accession>A0ABZ0VDR8</accession>
<sequence>MPAGVAAPLPDGFPHGRAVCPVCWDFVDLENDALTDHDAFTGPSDEQDAAARAAWFNTHGWADETATVSD</sequence>